<sequence length="148" mass="15704">MKVGNVNQGKGVDASKRKKGVSGSGSSAFADQLRGASDTSGTSQAEPTVSDNFAVSGVDALLAMQEVGDGTDGRSKRQAQLYGEDLLDRLTALQDALLRGAIPKQNLMELAKRIRTSRAKVQDPKLNAILDAIELRAEVEIAKYARTS</sequence>
<comment type="caution">
    <text evidence="2">The sequence shown here is derived from an EMBL/GenBank/DDBJ whole genome shotgun (WGS) entry which is preliminary data.</text>
</comment>
<name>A0A1E5QB86_9PROT</name>
<gene>
    <name evidence="2" type="ORF">BEN30_05820</name>
</gene>
<keyword evidence="3" id="KW-1185">Reference proteome</keyword>
<accession>A0A1E5QB86</accession>
<proteinExistence type="predicted"/>
<dbReference type="RefSeq" id="WP_069957081.1">
    <property type="nucleotide sequence ID" value="NZ_MCGG01000011.1"/>
</dbReference>
<reference evidence="3" key="1">
    <citation type="submission" date="2016-07" db="EMBL/GenBank/DDBJ databases">
        <authorList>
            <person name="Florea S."/>
            <person name="Webb J.S."/>
            <person name="Jaromczyk J."/>
            <person name="Schardl C.L."/>
        </authorList>
    </citation>
    <scope>NUCLEOTIDE SEQUENCE [LARGE SCALE GENOMIC DNA]</scope>
    <source>
        <strain evidence="3">MV-1</strain>
    </source>
</reference>
<dbReference type="InterPro" id="IPR019704">
    <property type="entry name" value="Flagellar_assmbl_FliX_class2"/>
</dbReference>
<feature type="compositionally biased region" description="Polar residues" evidence="1">
    <location>
        <begin position="37"/>
        <end position="50"/>
    </location>
</feature>
<dbReference type="EMBL" id="MCGG01000011">
    <property type="protein sequence ID" value="OEJ68723.1"/>
    <property type="molecule type" value="Genomic_DNA"/>
</dbReference>
<evidence type="ECO:0000313" key="2">
    <source>
        <dbReference type="EMBL" id="OEJ68723.1"/>
    </source>
</evidence>
<evidence type="ECO:0008006" key="4">
    <source>
        <dbReference type="Google" id="ProtNLM"/>
    </source>
</evidence>
<dbReference type="STRING" id="28181.BEN30_05820"/>
<protein>
    <recommendedName>
        <fullName evidence="4">Flagellar assembly protein FliX</fullName>
    </recommendedName>
</protein>
<evidence type="ECO:0000313" key="3">
    <source>
        <dbReference type="Proteomes" id="UP000095347"/>
    </source>
</evidence>
<dbReference type="OrthoDB" id="8005693at2"/>
<dbReference type="Pfam" id="PF10768">
    <property type="entry name" value="FliX"/>
    <property type="match status" value="1"/>
</dbReference>
<dbReference type="GO" id="GO:0044781">
    <property type="term" value="P:bacterial-type flagellum organization"/>
    <property type="evidence" value="ECO:0007669"/>
    <property type="project" value="InterPro"/>
</dbReference>
<dbReference type="AlphaFoldDB" id="A0A1E5QB86"/>
<feature type="region of interest" description="Disordered" evidence="1">
    <location>
        <begin position="1"/>
        <end position="50"/>
    </location>
</feature>
<dbReference type="Proteomes" id="UP000095347">
    <property type="component" value="Unassembled WGS sequence"/>
</dbReference>
<organism evidence="2 3">
    <name type="scientific">Magnetovibrio blakemorei</name>
    <dbReference type="NCBI Taxonomy" id="28181"/>
    <lineage>
        <taxon>Bacteria</taxon>
        <taxon>Pseudomonadati</taxon>
        <taxon>Pseudomonadota</taxon>
        <taxon>Alphaproteobacteria</taxon>
        <taxon>Rhodospirillales</taxon>
        <taxon>Magnetovibrionaceae</taxon>
        <taxon>Magnetovibrio</taxon>
    </lineage>
</organism>
<evidence type="ECO:0000256" key="1">
    <source>
        <dbReference type="SAM" id="MobiDB-lite"/>
    </source>
</evidence>